<dbReference type="GO" id="GO:0008410">
    <property type="term" value="F:CoA-transferase activity"/>
    <property type="evidence" value="ECO:0007669"/>
    <property type="project" value="TreeGrafter"/>
</dbReference>
<reference evidence="2 3" key="1">
    <citation type="submission" date="2020-07" db="EMBL/GenBank/DDBJ databases">
        <title>Sequencing the genomes of 1000 actinobacteria strains.</title>
        <authorList>
            <person name="Klenk H.-P."/>
        </authorList>
    </citation>
    <scope>NUCLEOTIDE SEQUENCE [LARGE SCALE GENOMIC DNA]</scope>
    <source>
        <strain evidence="2 3">DSM 45772</strain>
    </source>
</reference>
<name>A0A7Y9DXA9_9PSEU</name>
<evidence type="ECO:0000313" key="2">
    <source>
        <dbReference type="EMBL" id="NYD36902.1"/>
    </source>
</evidence>
<dbReference type="SUPFAM" id="SSF89796">
    <property type="entry name" value="CoA-transferase family III (CaiB/BaiF)"/>
    <property type="match status" value="1"/>
</dbReference>
<dbReference type="Pfam" id="PF02515">
    <property type="entry name" value="CoA_transf_3"/>
    <property type="match status" value="1"/>
</dbReference>
<dbReference type="InterPro" id="IPR044855">
    <property type="entry name" value="CoA-Trfase_III_dom3_sf"/>
</dbReference>
<dbReference type="Gene3D" id="3.40.50.10540">
    <property type="entry name" value="Crotonobetainyl-coa:carnitine coa-transferase, domain 1"/>
    <property type="match status" value="1"/>
</dbReference>
<dbReference type="EMBL" id="JACCBN010000001">
    <property type="protein sequence ID" value="NYD36902.1"/>
    <property type="molecule type" value="Genomic_DNA"/>
</dbReference>
<dbReference type="InterPro" id="IPR003673">
    <property type="entry name" value="CoA-Trfase_fam_III"/>
</dbReference>
<protein>
    <submittedName>
        <fullName evidence="2">Crotonobetainyl-CoA:carnitine CoA-transferase CaiB-like acyl-CoA transferase</fullName>
    </submittedName>
</protein>
<dbReference type="InterPro" id="IPR050483">
    <property type="entry name" value="CoA-transferase_III_domain"/>
</dbReference>
<accession>A0A7Y9DXA9</accession>
<dbReference type="InterPro" id="IPR023606">
    <property type="entry name" value="CoA-Trfase_III_dom_1_sf"/>
</dbReference>
<dbReference type="PANTHER" id="PTHR48207:SF3">
    <property type="entry name" value="SUCCINATE--HYDROXYMETHYLGLUTARATE COA-TRANSFERASE"/>
    <property type="match status" value="1"/>
</dbReference>
<keyword evidence="3" id="KW-1185">Reference proteome</keyword>
<gene>
    <name evidence="2" type="ORF">BJ983_003004</name>
</gene>
<dbReference type="Proteomes" id="UP000535890">
    <property type="component" value="Unassembled WGS sequence"/>
</dbReference>
<keyword evidence="1 2" id="KW-0808">Transferase</keyword>
<evidence type="ECO:0000313" key="3">
    <source>
        <dbReference type="Proteomes" id="UP000535890"/>
    </source>
</evidence>
<dbReference type="PANTHER" id="PTHR48207">
    <property type="entry name" value="SUCCINATE--HYDROXYMETHYLGLUTARATE COA-TRANSFERASE"/>
    <property type="match status" value="1"/>
</dbReference>
<dbReference type="AlphaFoldDB" id="A0A7Y9DXA9"/>
<organism evidence="2 3">
    <name type="scientific">Actinomycetospora corticicola</name>
    <dbReference type="NCBI Taxonomy" id="663602"/>
    <lineage>
        <taxon>Bacteria</taxon>
        <taxon>Bacillati</taxon>
        <taxon>Actinomycetota</taxon>
        <taxon>Actinomycetes</taxon>
        <taxon>Pseudonocardiales</taxon>
        <taxon>Pseudonocardiaceae</taxon>
        <taxon>Actinomycetospora</taxon>
    </lineage>
</organism>
<dbReference type="Gene3D" id="3.30.1540.10">
    <property type="entry name" value="formyl-coa transferase, domain 3"/>
    <property type="match status" value="1"/>
</dbReference>
<evidence type="ECO:0000256" key="1">
    <source>
        <dbReference type="ARBA" id="ARBA00022679"/>
    </source>
</evidence>
<proteinExistence type="predicted"/>
<dbReference type="RefSeq" id="WP_179794518.1">
    <property type="nucleotide sequence ID" value="NZ_BAABHP010000021.1"/>
</dbReference>
<sequence>MRPLEGIRVLDLSRVLAGPFATQWLGEMGADVVKVEPPNGDDTRGWGPPFLGDDGHRQSLYYLSTNRNKRGIVLDLSTEQGQEVARRLADRADVLVENFRPGTLERWGLDYATLSARNERLIHVAISGFGQTGPHRDKPGYDILAQAMGGIMSLTGQPDGPPTKIGLPVADLNAGTWAIVGVLMALHARHTTGRGQYLDVSLLDAQTVWHTYAAQAVFHDEKRARRLGVAHPTVVPYQPMDCADGTLVVAVGSERLWARFCGVLGLDELVADPRFADNAARSTNRDELMARVEEVMTTEPVAHWAERFEAAGVPCGPINTLDDLYADPWSHERGHHVTLEQPGVGTYVGTGFPVQVAGEAATPPAPSGPPPTMGQHTSEVLRELGYTDEEIARF</sequence>
<comment type="caution">
    <text evidence="2">The sequence shown here is derived from an EMBL/GenBank/DDBJ whole genome shotgun (WGS) entry which is preliminary data.</text>
</comment>